<dbReference type="FunFam" id="3.30.2160.10:FF:000001">
    <property type="entry name" value="E3 ubiquitin-protein ligase NEDD4-like"/>
    <property type="match status" value="1"/>
</dbReference>
<evidence type="ECO:0000259" key="8">
    <source>
        <dbReference type="PROSITE" id="PS50237"/>
    </source>
</evidence>
<feature type="region of interest" description="Disordered" evidence="7">
    <location>
        <begin position="1"/>
        <end position="36"/>
    </location>
</feature>
<evidence type="ECO:0000256" key="5">
    <source>
        <dbReference type="ARBA" id="ARBA00022786"/>
    </source>
</evidence>
<dbReference type="InterPro" id="IPR035983">
    <property type="entry name" value="Hect_E3_ubiquitin_ligase"/>
</dbReference>
<dbReference type="InterPro" id="IPR000569">
    <property type="entry name" value="HECT_dom"/>
</dbReference>
<comment type="catalytic activity">
    <reaction evidence="1">
        <text>S-ubiquitinyl-[E2 ubiquitin-conjugating enzyme]-L-cysteine + [acceptor protein]-L-lysine = [E2 ubiquitin-conjugating enzyme]-L-cysteine + N(6)-ubiquitinyl-[acceptor protein]-L-lysine.</text>
        <dbReference type="EC" id="2.3.2.26"/>
    </reaction>
</comment>
<reference evidence="10" key="1">
    <citation type="submission" date="2021-12" db="EMBL/GenBank/DDBJ databases">
        <title>Prjna785345.</title>
        <authorList>
            <person name="Rujirawat T."/>
            <person name="Krajaejun T."/>
        </authorList>
    </citation>
    <scope>NUCLEOTIDE SEQUENCE</scope>
    <source>
        <strain evidence="10">Pi057C3</strain>
    </source>
</reference>
<dbReference type="PANTHER" id="PTHR11254:SF67">
    <property type="entry name" value="E3 UBIQUITIN-PROTEIN LIGASE HUWE1"/>
    <property type="match status" value="1"/>
</dbReference>
<dbReference type="EMBL" id="JAKCXM010000012">
    <property type="protein sequence ID" value="KAJ0408344.1"/>
    <property type="molecule type" value="Genomic_DNA"/>
</dbReference>
<dbReference type="Gene3D" id="2.60.40.10">
    <property type="entry name" value="Immunoglobulins"/>
    <property type="match status" value="2"/>
</dbReference>
<keyword evidence="4" id="KW-0808">Transferase</keyword>
<dbReference type="GO" id="GO:0006511">
    <property type="term" value="P:ubiquitin-dependent protein catabolic process"/>
    <property type="evidence" value="ECO:0007669"/>
    <property type="project" value="TreeGrafter"/>
</dbReference>
<evidence type="ECO:0000256" key="1">
    <source>
        <dbReference type="ARBA" id="ARBA00000885"/>
    </source>
</evidence>
<dbReference type="SMART" id="SM00060">
    <property type="entry name" value="FN3"/>
    <property type="match status" value="2"/>
</dbReference>
<dbReference type="PANTHER" id="PTHR11254">
    <property type="entry name" value="HECT DOMAIN UBIQUITIN-PROTEIN LIGASE"/>
    <property type="match status" value="1"/>
</dbReference>
<dbReference type="PROSITE" id="PS50853">
    <property type="entry name" value="FN3"/>
    <property type="match status" value="1"/>
</dbReference>
<dbReference type="GO" id="GO:0005737">
    <property type="term" value="C:cytoplasm"/>
    <property type="evidence" value="ECO:0007669"/>
    <property type="project" value="TreeGrafter"/>
</dbReference>
<dbReference type="GO" id="GO:0000209">
    <property type="term" value="P:protein polyubiquitination"/>
    <property type="evidence" value="ECO:0007669"/>
    <property type="project" value="TreeGrafter"/>
</dbReference>
<keyword evidence="5 6" id="KW-0833">Ubl conjugation pathway</keyword>
<proteinExistence type="predicted"/>
<dbReference type="Gene3D" id="3.30.2410.10">
    <property type="entry name" value="Hect, E3 ligase catalytic domain"/>
    <property type="match status" value="1"/>
</dbReference>
<evidence type="ECO:0000259" key="9">
    <source>
        <dbReference type="PROSITE" id="PS50853"/>
    </source>
</evidence>
<evidence type="ECO:0000256" key="7">
    <source>
        <dbReference type="SAM" id="MobiDB-lite"/>
    </source>
</evidence>
<comment type="pathway">
    <text evidence="2">Protein modification; protein ubiquitination.</text>
</comment>
<sequence>MGGGLRKPSPLATYSASDADAKPSPATRGHGAGAVTDEQLDAQEELEAKREEEMAQRQKAAVNHVVENLFPYAPVRVQTQKYPPSSPYAGKAYLWITVDEEEIKRLKAGASPIRYPVGVAIDAEGNVFVSESSSPAMTPTHGMPDSPGARRISAASIMELATTNQAPPPPKAPQLLLATQTSLTVRWKKSPDTTVDRYEVQFRLADSPNNAWSSLAVVFTVRDVALDSIRCHTPVEFRVRAHNPAGWSEYGPVSEVFWTLPGPPSTPQPPVPGALTNTYISLFWSRVENNGAAPVTGHECSVVASDLHPKTPYIFRLKAINSVGETPFVESRPTKTLAHGRPEIVELTSAEQTATYDRWVTCWDPKTEQVFYFNKYTCQRVVDEPPELIAARESKGLTTVEETPEMRFRRKRFRFHRELRQTTLAGLNLSATLAVKLHRESMYEDSVAWFKRLSRQELVGKPRITFENEAGIDSGGLTKDWFLQVSQLAREKKRGLFKECDQGLYEIDSRSMTRIHDFKFLGTLMAKAIFDRQSLDLPLCDAVLKHFLQLKIEMNDLRQMDAQFHKSLVWMLENDIADVIDETFSVEVEGPSGKPSIEDLKENGRDIPVTDANKAEYVDLVLQWRTAYGVQAQLDAMIKGFSQLIPLAALRVFDLDEFRMLINGKPSIDVEELRANTVFQGGYNEHSQVVLWLWQALREFTLEMRGLFLKFMTGTNKIPLDGFEPPLNITKSDLENDALPRTHTCFNQLVLPDYTSYEALVHKVTFAIQNAEGFELS</sequence>
<feature type="domain" description="HECT" evidence="8">
    <location>
        <begin position="454"/>
        <end position="777"/>
    </location>
</feature>
<accession>A0AAD5LPJ8</accession>
<dbReference type="InterPro" id="IPR050409">
    <property type="entry name" value="E3_ubiq-protein_ligase"/>
</dbReference>
<dbReference type="CDD" id="cd00063">
    <property type="entry name" value="FN3"/>
    <property type="match status" value="2"/>
</dbReference>
<evidence type="ECO:0000313" key="11">
    <source>
        <dbReference type="Proteomes" id="UP001209570"/>
    </source>
</evidence>
<gene>
    <name evidence="10" type="ORF">P43SY_003070</name>
</gene>
<feature type="compositionally biased region" description="Low complexity" evidence="7">
    <location>
        <begin position="15"/>
        <end position="26"/>
    </location>
</feature>
<dbReference type="Gene3D" id="3.30.2160.10">
    <property type="entry name" value="Hect, E3 ligase catalytic domain"/>
    <property type="match status" value="1"/>
</dbReference>
<protein>
    <recommendedName>
        <fullName evidence="3">HECT-type E3 ubiquitin transferase</fullName>
        <ecNumber evidence="3">2.3.2.26</ecNumber>
    </recommendedName>
</protein>
<evidence type="ECO:0000256" key="2">
    <source>
        <dbReference type="ARBA" id="ARBA00004906"/>
    </source>
</evidence>
<dbReference type="SUPFAM" id="SSF56204">
    <property type="entry name" value="Hect, E3 ligase catalytic domain"/>
    <property type="match status" value="1"/>
</dbReference>
<comment type="caution">
    <text evidence="10">The sequence shown here is derived from an EMBL/GenBank/DDBJ whole genome shotgun (WGS) entry which is preliminary data.</text>
</comment>
<keyword evidence="11" id="KW-1185">Reference proteome</keyword>
<dbReference type="InterPro" id="IPR036116">
    <property type="entry name" value="FN3_sf"/>
</dbReference>
<feature type="active site" description="Glycyl thioester intermediate" evidence="6">
    <location>
        <position position="745"/>
    </location>
</feature>
<dbReference type="CDD" id="cd00078">
    <property type="entry name" value="HECTc"/>
    <property type="match status" value="1"/>
</dbReference>
<evidence type="ECO:0000256" key="4">
    <source>
        <dbReference type="ARBA" id="ARBA00022679"/>
    </source>
</evidence>
<dbReference type="Gene3D" id="3.90.1750.10">
    <property type="entry name" value="Hect, E3 ligase catalytic domains"/>
    <property type="match status" value="1"/>
</dbReference>
<dbReference type="Pfam" id="PF00632">
    <property type="entry name" value="HECT"/>
    <property type="match status" value="1"/>
</dbReference>
<dbReference type="Pfam" id="PF00041">
    <property type="entry name" value="fn3"/>
    <property type="match status" value="1"/>
</dbReference>
<dbReference type="GO" id="GO:0061630">
    <property type="term" value="F:ubiquitin protein ligase activity"/>
    <property type="evidence" value="ECO:0007669"/>
    <property type="project" value="UniProtKB-EC"/>
</dbReference>
<dbReference type="InterPro" id="IPR003961">
    <property type="entry name" value="FN3_dom"/>
</dbReference>
<evidence type="ECO:0000313" key="10">
    <source>
        <dbReference type="EMBL" id="KAJ0408344.1"/>
    </source>
</evidence>
<dbReference type="AlphaFoldDB" id="A0AAD5LPJ8"/>
<dbReference type="EC" id="2.3.2.26" evidence="3"/>
<dbReference type="SUPFAM" id="SSF49265">
    <property type="entry name" value="Fibronectin type III"/>
    <property type="match status" value="1"/>
</dbReference>
<organism evidence="10 11">
    <name type="scientific">Pythium insidiosum</name>
    <name type="common">Pythiosis disease agent</name>
    <dbReference type="NCBI Taxonomy" id="114742"/>
    <lineage>
        <taxon>Eukaryota</taxon>
        <taxon>Sar</taxon>
        <taxon>Stramenopiles</taxon>
        <taxon>Oomycota</taxon>
        <taxon>Peronosporomycetes</taxon>
        <taxon>Pythiales</taxon>
        <taxon>Pythiaceae</taxon>
        <taxon>Pythium</taxon>
    </lineage>
</organism>
<name>A0AAD5LPJ8_PYTIN</name>
<dbReference type="SMART" id="SM00119">
    <property type="entry name" value="HECTc"/>
    <property type="match status" value="1"/>
</dbReference>
<evidence type="ECO:0000256" key="6">
    <source>
        <dbReference type="PROSITE-ProRule" id="PRU00104"/>
    </source>
</evidence>
<dbReference type="PROSITE" id="PS50237">
    <property type="entry name" value="HECT"/>
    <property type="match status" value="1"/>
</dbReference>
<evidence type="ECO:0000256" key="3">
    <source>
        <dbReference type="ARBA" id="ARBA00012485"/>
    </source>
</evidence>
<dbReference type="InterPro" id="IPR013783">
    <property type="entry name" value="Ig-like_fold"/>
</dbReference>
<dbReference type="Proteomes" id="UP001209570">
    <property type="component" value="Unassembled WGS sequence"/>
</dbReference>
<dbReference type="FunFam" id="3.30.2410.10:FF:000003">
    <property type="entry name" value="probable E3 ubiquitin-protein ligase HERC4 isoform X1"/>
    <property type="match status" value="1"/>
</dbReference>
<feature type="domain" description="Fibronectin type-III" evidence="9">
    <location>
        <begin position="169"/>
        <end position="262"/>
    </location>
</feature>